<keyword evidence="5" id="KW-1185">Reference proteome</keyword>
<proteinExistence type="predicted"/>
<keyword evidence="2" id="KW-0326">Glycosidase</keyword>
<reference evidence="4 5" key="1">
    <citation type="submission" date="2023-07" db="EMBL/GenBank/DDBJ databases">
        <title>Comparative genomics of wheat-associated soil bacteria to identify genetic determinants of phenazine resistance.</title>
        <authorList>
            <person name="Mouncey N."/>
        </authorList>
    </citation>
    <scope>NUCLEOTIDE SEQUENCE [LARGE SCALE GENOMIC DNA]</scope>
    <source>
        <strain evidence="4 5">V3I3</strain>
    </source>
</reference>
<accession>A0ABU0RAZ4</accession>
<comment type="caution">
    <text evidence="4">The sequence shown here is derived from an EMBL/GenBank/DDBJ whole genome shotgun (WGS) entry which is preliminary data.</text>
</comment>
<dbReference type="InterPro" id="IPR013529">
    <property type="entry name" value="Glyco_hydro_42_N"/>
</dbReference>
<dbReference type="Gene3D" id="3.20.20.80">
    <property type="entry name" value="Glycosidases"/>
    <property type="match status" value="1"/>
</dbReference>
<dbReference type="PANTHER" id="PTHR36447:SF1">
    <property type="entry name" value="BETA-GALACTOSIDASE GANA"/>
    <property type="match status" value="1"/>
</dbReference>
<evidence type="ECO:0000256" key="2">
    <source>
        <dbReference type="ARBA" id="ARBA00023295"/>
    </source>
</evidence>
<organism evidence="4 5">
    <name type="scientific">Agromyces ramosus</name>
    <dbReference type="NCBI Taxonomy" id="33879"/>
    <lineage>
        <taxon>Bacteria</taxon>
        <taxon>Bacillati</taxon>
        <taxon>Actinomycetota</taxon>
        <taxon>Actinomycetes</taxon>
        <taxon>Micrococcales</taxon>
        <taxon>Microbacteriaceae</taxon>
        <taxon>Agromyces</taxon>
    </lineage>
</organism>
<gene>
    <name evidence="4" type="ORF">QFZ26_002477</name>
</gene>
<feature type="domain" description="Glycoside hydrolase family 42 N-terminal" evidence="3">
    <location>
        <begin position="7"/>
        <end position="256"/>
    </location>
</feature>
<dbReference type="PANTHER" id="PTHR36447">
    <property type="entry name" value="BETA-GALACTOSIDASE GANA"/>
    <property type="match status" value="1"/>
</dbReference>
<keyword evidence="1" id="KW-0378">Hydrolase</keyword>
<dbReference type="Proteomes" id="UP001239083">
    <property type="component" value="Unassembled WGS sequence"/>
</dbReference>
<dbReference type="RefSeq" id="WP_307042558.1">
    <property type="nucleotide sequence ID" value="NZ_JAUSYY010000001.1"/>
</dbReference>
<evidence type="ECO:0000313" key="5">
    <source>
        <dbReference type="Proteomes" id="UP001239083"/>
    </source>
</evidence>
<protein>
    <submittedName>
        <fullName evidence="4">Beta-galactosidase GanA</fullName>
    </submittedName>
</protein>
<dbReference type="EMBL" id="JAUSYY010000001">
    <property type="protein sequence ID" value="MDQ0894922.1"/>
    <property type="molecule type" value="Genomic_DNA"/>
</dbReference>
<evidence type="ECO:0000313" key="4">
    <source>
        <dbReference type="EMBL" id="MDQ0894922.1"/>
    </source>
</evidence>
<evidence type="ECO:0000259" key="3">
    <source>
        <dbReference type="Pfam" id="PF02449"/>
    </source>
</evidence>
<dbReference type="InterPro" id="IPR017853">
    <property type="entry name" value="GH"/>
</dbReference>
<evidence type="ECO:0000256" key="1">
    <source>
        <dbReference type="ARBA" id="ARBA00022801"/>
    </source>
</evidence>
<name>A0ABU0RAZ4_9MICO</name>
<dbReference type="InterPro" id="IPR003476">
    <property type="entry name" value="Glyco_hydro_42"/>
</dbReference>
<sequence length="263" mass="29941">MIWYGGDYNPEQWPRDVWDEDVRLMQRGGITLATVGVFSWARLEPREGEYDFGWLDELLDLLHANGVRVDLATATASPPPWLALRHPETLPVTVDGVRLGVGSRQQYCPSSPVYRAKAGELVRRLVERYAGHPALELWHVNNEYGCHVSHCYCEVSAAAFREWLRVKYGTVEELNRAWGTAFWSQRYDAFEEVEPPRAAPTFKNPTQLLDFDRFSSDELLACYLAEVGVIRAGSGVPITTNFMGFFKAVDYWAWGAARRHRVG</sequence>
<dbReference type="Pfam" id="PF02449">
    <property type="entry name" value="Glyco_hydro_42"/>
    <property type="match status" value="1"/>
</dbReference>
<dbReference type="SUPFAM" id="SSF51445">
    <property type="entry name" value="(Trans)glycosidases"/>
    <property type="match status" value="1"/>
</dbReference>